<feature type="region of interest" description="Disordered" evidence="1">
    <location>
        <begin position="107"/>
        <end position="137"/>
    </location>
</feature>
<evidence type="ECO:0000256" key="1">
    <source>
        <dbReference type="SAM" id="MobiDB-lite"/>
    </source>
</evidence>
<proteinExistence type="predicted"/>
<dbReference type="AlphaFoldDB" id="A0A0F9TMA6"/>
<reference evidence="2" key="1">
    <citation type="journal article" date="2015" name="Nature">
        <title>Complex archaea that bridge the gap between prokaryotes and eukaryotes.</title>
        <authorList>
            <person name="Spang A."/>
            <person name="Saw J.H."/>
            <person name="Jorgensen S.L."/>
            <person name="Zaremba-Niedzwiedzka K."/>
            <person name="Martijn J."/>
            <person name="Lind A.E."/>
            <person name="van Eijk R."/>
            <person name="Schleper C."/>
            <person name="Guy L."/>
            <person name="Ettema T.J."/>
        </authorList>
    </citation>
    <scope>NUCLEOTIDE SEQUENCE</scope>
</reference>
<dbReference type="EMBL" id="LAZR01000231">
    <property type="protein sequence ID" value="KKN80374.1"/>
    <property type="molecule type" value="Genomic_DNA"/>
</dbReference>
<comment type="caution">
    <text evidence="2">The sequence shown here is derived from an EMBL/GenBank/DDBJ whole genome shotgun (WGS) entry which is preliminary data.</text>
</comment>
<sequence length="137" mass="15613">MNKLDLRLQEMSDWNKGHMEALGVLSVKQLELGKQLDQLLHLMKEMVQLEGHINESEDRVLSRLDKLAASQVDSGKLVDRLIEMSMVNRGQSQDAVIHRSQARIESNFSDQNSWTEEEETPEDVWPPPGCDAMDVRG</sequence>
<protein>
    <submittedName>
        <fullName evidence="2">Uncharacterized protein</fullName>
    </submittedName>
</protein>
<evidence type="ECO:0000313" key="2">
    <source>
        <dbReference type="EMBL" id="KKN80374.1"/>
    </source>
</evidence>
<name>A0A0F9TMA6_9ZZZZ</name>
<gene>
    <name evidence="2" type="ORF">LCGC14_0329670</name>
</gene>
<accession>A0A0F9TMA6</accession>
<organism evidence="2">
    <name type="scientific">marine sediment metagenome</name>
    <dbReference type="NCBI Taxonomy" id="412755"/>
    <lineage>
        <taxon>unclassified sequences</taxon>
        <taxon>metagenomes</taxon>
        <taxon>ecological metagenomes</taxon>
    </lineage>
</organism>